<evidence type="ECO:0000313" key="3">
    <source>
        <dbReference type="Proteomes" id="UP000006008"/>
    </source>
</evidence>
<evidence type="ECO:0000313" key="2">
    <source>
        <dbReference type="EMBL" id="EHB93234.1"/>
    </source>
</evidence>
<dbReference type="SUPFAM" id="SSF82693">
    <property type="entry name" value="Multidrug efflux transporter AcrB pore domain, PN1, PN2, PC1 and PC2 subdomains"/>
    <property type="match status" value="3"/>
</dbReference>
<dbReference type="SUPFAM" id="SSF82866">
    <property type="entry name" value="Multidrug efflux transporter AcrB transmembrane domain"/>
    <property type="match status" value="2"/>
</dbReference>
<dbReference type="GeneID" id="92816919"/>
<feature type="transmembrane region" description="Helical" evidence="1">
    <location>
        <begin position="979"/>
        <end position="1006"/>
    </location>
</feature>
<feature type="transmembrane region" description="Helical" evidence="1">
    <location>
        <begin position="432"/>
        <end position="452"/>
    </location>
</feature>
<keyword evidence="1" id="KW-0472">Membrane</keyword>
<dbReference type="PANTHER" id="PTHR32063">
    <property type="match status" value="1"/>
</dbReference>
<comment type="caution">
    <text evidence="2">The sequence shown here is derived from an EMBL/GenBank/DDBJ whole genome shotgun (WGS) entry which is preliminary data.</text>
</comment>
<dbReference type="eggNOG" id="COG0841">
    <property type="taxonomic scope" value="Bacteria"/>
</dbReference>
<reference evidence="2 3" key="1">
    <citation type="submission" date="2011-08" db="EMBL/GenBank/DDBJ databases">
        <title>The Genome Sequence of Alistipes indistinctus YIT 12060.</title>
        <authorList>
            <consortium name="The Broad Institute Genome Sequencing Platform"/>
            <person name="Earl A."/>
            <person name="Ward D."/>
            <person name="Feldgarden M."/>
            <person name="Gevers D."/>
            <person name="Morotomi M."/>
            <person name="Young S.K."/>
            <person name="Zeng Q."/>
            <person name="Gargeya S."/>
            <person name="Fitzgerald M."/>
            <person name="Haas B."/>
            <person name="Abouelleil A."/>
            <person name="Alvarado L."/>
            <person name="Arachchi H.M."/>
            <person name="Berlin A."/>
            <person name="Brown A."/>
            <person name="Chapman S.B."/>
            <person name="Chen Z."/>
            <person name="Dunbar C."/>
            <person name="Freedman E."/>
            <person name="Gearin G."/>
            <person name="Gellesch M."/>
            <person name="Goldberg J."/>
            <person name="Griggs A."/>
            <person name="Gujja S."/>
            <person name="Heiman D."/>
            <person name="Howarth C."/>
            <person name="Larson L."/>
            <person name="Lui A."/>
            <person name="MacDonald P.J.P."/>
            <person name="Montmayeur A."/>
            <person name="Murphy C."/>
            <person name="Neiman D."/>
            <person name="Pearson M."/>
            <person name="Priest M."/>
            <person name="Roberts A."/>
            <person name="Saif S."/>
            <person name="Shea T."/>
            <person name="Shenoy N."/>
            <person name="Sisk P."/>
            <person name="Stolte C."/>
            <person name="Sykes S."/>
            <person name="Wortman J."/>
            <person name="Nusbaum C."/>
            <person name="Birren B."/>
        </authorList>
    </citation>
    <scope>NUCLEOTIDE SEQUENCE [LARGE SCALE GENOMIC DNA]</scope>
    <source>
        <strain evidence="2 3">YIT 12060</strain>
    </source>
</reference>
<dbReference type="Gene3D" id="1.20.1640.10">
    <property type="entry name" value="Multidrug efflux transporter AcrB transmembrane domain"/>
    <property type="match status" value="2"/>
</dbReference>
<organism evidence="2 3">
    <name type="scientific">Alistipes indistinctus YIT 12060</name>
    <dbReference type="NCBI Taxonomy" id="742725"/>
    <lineage>
        <taxon>Bacteria</taxon>
        <taxon>Pseudomonadati</taxon>
        <taxon>Bacteroidota</taxon>
        <taxon>Bacteroidia</taxon>
        <taxon>Bacteroidales</taxon>
        <taxon>Rikenellaceae</taxon>
        <taxon>Alistipes</taxon>
    </lineage>
</organism>
<gene>
    <name evidence="2" type="ORF">HMPREF9450_00500</name>
</gene>
<feature type="transmembrane region" description="Helical" evidence="1">
    <location>
        <begin position="908"/>
        <end position="933"/>
    </location>
</feature>
<dbReference type="HOGENOM" id="CLU_002755_1_2_10"/>
<feature type="transmembrane region" description="Helical" evidence="1">
    <location>
        <begin position="390"/>
        <end position="411"/>
    </location>
</feature>
<feature type="transmembrane region" description="Helical" evidence="1">
    <location>
        <begin position="464"/>
        <end position="481"/>
    </location>
</feature>
<dbReference type="PRINTS" id="PR00702">
    <property type="entry name" value="ACRIFLAVINRP"/>
</dbReference>
<dbReference type="Gene3D" id="3.30.70.1320">
    <property type="entry name" value="Multidrug efflux transporter AcrB pore domain like"/>
    <property type="match status" value="1"/>
</dbReference>
<feature type="transmembrane region" description="Helical" evidence="1">
    <location>
        <begin position="882"/>
        <end position="902"/>
    </location>
</feature>
<feature type="transmembrane region" description="Helical" evidence="1">
    <location>
        <begin position="362"/>
        <end position="384"/>
    </location>
</feature>
<name>G5H6E0_9BACT</name>
<dbReference type="OrthoDB" id="9798415at2"/>
<evidence type="ECO:0000256" key="1">
    <source>
        <dbReference type="SAM" id="Phobius"/>
    </source>
</evidence>
<dbReference type="Proteomes" id="UP000006008">
    <property type="component" value="Unassembled WGS sequence"/>
</dbReference>
<dbReference type="PATRIC" id="fig|742725.3.peg.548"/>
<sequence length="1017" mass="111980">MNLPRYSLDNAKVIYFFLALLLVGGLISFGRLGKKEDSPFVIKSASIVTRYPGATPEEVEKLVTEPIGREIQSMRRVYKITSESYYGLSKIMIELDPATPADEMPQMWDELRRKVLNIQPQMPQDASPISVSDDFGDVFGIYYGLSAGEGFTYEEMRGWAQRIKTALVTVKGVQKVTLFGEQSGVVNVYVSLSTLNNLFITPSEVIQTLQAQNTLVSSGEKLAGEMQIKLIETGTYKNLDDIRDQILTSSQGRQIRLGDIARVEQGYAEPPSTLMLLNGRPAIGIGISTDASKDVVKTGKLIEERLGTLMPLIPIGIDLVTLYPENRIAQEANNAFVINLLESVAIVIALIMLIMGLRSGMLIGSSLIFSIGGTLLIMQFLGVGLNRTSLAGFIIAMGMLVDNAIVVTDNARNGMLRGVARRKALIDGATGPQWGLLGATFIAVCSFLPLYLAPSAVAEIVKPLFVVLAISLTLSWVLALTQTPLFGEFILKQDTAAEPRDPYAGKFYRRFDRLLERLIARRYLTVGIVAGLFAVSLLVMGALPQNFFPNLDKPYFKADCFLPDGYNIRDTERNMAGIETWLRQQPSVRNVSVTMGASPPRYYLASTSFGPKPNFANILVELTTKDSTAAVEERFNRYVRENYPDVLARSSLFKLSPAVEAAIEIGFIGSNIDTLVKLTTQAQEIMRGIPAVGDIRNSWGNPVPVWTPVYSQEKGPRMGISRSAMAREMNFATSGFPLGEYRHEDQFLPIVLADENQEGFNLNNLRSLPIYSASGNVYPLESVVDSVYLSYHYNVIKRYNRERVMMAQCDPVRGANTKAAFTEVLKQVREKISLPEGYRMQVFGEEQSQEESNAALAANMPLTFILIFITLLLLFRAYKKPIVILLMVPMIFIGVVAGLVVTGKQFDFFAMLGLLGLVGMNIKNAIVLVDQIGVETSSGKSPYEAVTIATRSRIVPVMMASGTTILGMLPLLFDSMFGGMAATIMGGLLVASLLTLLVLPVTYCIFFRIYPTKETNS</sequence>
<dbReference type="Pfam" id="PF00873">
    <property type="entry name" value="ACR_tran"/>
    <property type="match status" value="1"/>
</dbReference>
<feature type="transmembrane region" description="Helical" evidence="1">
    <location>
        <begin position="856"/>
        <end position="875"/>
    </location>
</feature>
<dbReference type="Gene3D" id="3.30.2090.10">
    <property type="entry name" value="Multidrug efflux transporter AcrB TolC docking domain, DN and DC subdomains"/>
    <property type="match status" value="2"/>
</dbReference>
<dbReference type="InterPro" id="IPR027463">
    <property type="entry name" value="AcrB_DN_DC_subdom"/>
</dbReference>
<evidence type="ECO:0008006" key="4">
    <source>
        <dbReference type="Google" id="ProtNLM"/>
    </source>
</evidence>
<keyword evidence="1" id="KW-0812">Transmembrane</keyword>
<dbReference type="PANTHER" id="PTHR32063:SF18">
    <property type="entry name" value="CATION EFFLUX SYSTEM PROTEIN"/>
    <property type="match status" value="1"/>
</dbReference>
<dbReference type="SUPFAM" id="SSF82714">
    <property type="entry name" value="Multidrug efflux transporter AcrB TolC docking domain, DN and DC subdomains"/>
    <property type="match status" value="2"/>
</dbReference>
<dbReference type="STRING" id="742725.HMPREF9450_00500"/>
<dbReference type="InterPro" id="IPR001036">
    <property type="entry name" value="Acrflvin-R"/>
</dbReference>
<protein>
    <recommendedName>
        <fullName evidence="4">SSD domain-containing protein</fullName>
    </recommendedName>
</protein>
<dbReference type="Gene3D" id="3.30.70.1440">
    <property type="entry name" value="Multidrug efflux transporter AcrB pore domain"/>
    <property type="match status" value="1"/>
</dbReference>
<accession>G5H6E0</accession>
<keyword evidence="3" id="KW-1185">Reference proteome</keyword>
<feature type="transmembrane region" description="Helical" evidence="1">
    <location>
        <begin position="336"/>
        <end position="355"/>
    </location>
</feature>
<feature type="transmembrane region" description="Helical" evidence="1">
    <location>
        <begin position="954"/>
        <end position="973"/>
    </location>
</feature>
<feature type="transmembrane region" description="Helical" evidence="1">
    <location>
        <begin position="523"/>
        <end position="543"/>
    </location>
</feature>
<dbReference type="RefSeq" id="WP_009133306.1">
    <property type="nucleotide sequence ID" value="NZ_CP102250.1"/>
</dbReference>
<dbReference type="GO" id="GO:0005886">
    <property type="term" value="C:plasma membrane"/>
    <property type="evidence" value="ECO:0007669"/>
    <property type="project" value="TreeGrafter"/>
</dbReference>
<dbReference type="Gene3D" id="3.30.70.1430">
    <property type="entry name" value="Multidrug efflux transporter AcrB pore domain"/>
    <property type="match status" value="2"/>
</dbReference>
<dbReference type="AlphaFoldDB" id="G5H6E0"/>
<proteinExistence type="predicted"/>
<feature type="transmembrane region" description="Helical" evidence="1">
    <location>
        <begin position="13"/>
        <end position="33"/>
    </location>
</feature>
<dbReference type="EMBL" id="ADLD01000004">
    <property type="protein sequence ID" value="EHB93234.1"/>
    <property type="molecule type" value="Genomic_DNA"/>
</dbReference>
<keyword evidence="1" id="KW-1133">Transmembrane helix</keyword>
<dbReference type="GO" id="GO:0042910">
    <property type="term" value="F:xenobiotic transmembrane transporter activity"/>
    <property type="evidence" value="ECO:0007669"/>
    <property type="project" value="TreeGrafter"/>
</dbReference>